<sequence length="52" mass="5762">MVSSSCNPNNPDSYHHAITSSRFPLHFASSRHTCASTTVNVTPEHLTHQVRT</sequence>
<name>A0A1Y2HX47_9FUNG</name>
<dbReference type="AlphaFoldDB" id="A0A1Y2HX47"/>
<comment type="caution">
    <text evidence="1">The sequence shown here is derived from an EMBL/GenBank/DDBJ whole genome shotgun (WGS) entry which is preliminary data.</text>
</comment>
<dbReference type="EMBL" id="MCFL01000009">
    <property type="protein sequence ID" value="ORZ38293.1"/>
    <property type="molecule type" value="Genomic_DNA"/>
</dbReference>
<dbReference type="Proteomes" id="UP000193411">
    <property type="component" value="Unassembled WGS sequence"/>
</dbReference>
<organism evidence="1 2">
    <name type="scientific">Catenaria anguillulae PL171</name>
    <dbReference type="NCBI Taxonomy" id="765915"/>
    <lineage>
        <taxon>Eukaryota</taxon>
        <taxon>Fungi</taxon>
        <taxon>Fungi incertae sedis</taxon>
        <taxon>Blastocladiomycota</taxon>
        <taxon>Blastocladiomycetes</taxon>
        <taxon>Blastocladiales</taxon>
        <taxon>Catenariaceae</taxon>
        <taxon>Catenaria</taxon>
    </lineage>
</organism>
<evidence type="ECO:0000313" key="1">
    <source>
        <dbReference type="EMBL" id="ORZ38293.1"/>
    </source>
</evidence>
<accession>A0A1Y2HX47</accession>
<proteinExistence type="predicted"/>
<gene>
    <name evidence="1" type="ORF">BCR44DRAFT_34100</name>
</gene>
<protein>
    <submittedName>
        <fullName evidence="1">Uncharacterized protein</fullName>
    </submittedName>
</protein>
<evidence type="ECO:0000313" key="2">
    <source>
        <dbReference type="Proteomes" id="UP000193411"/>
    </source>
</evidence>
<reference evidence="1 2" key="1">
    <citation type="submission" date="2016-07" db="EMBL/GenBank/DDBJ databases">
        <title>Pervasive Adenine N6-methylation of Active Genes in Fungi.</title>
        <authorList>
            <consortium name="DOE Joint Genome Institute"/>
            <person name="Mondo S.J."/>
            <person name="Dannebaum R.O."/>
            <person name="Kuo R.C."/>
            <person name="Labutti K."/>
            <person name="Haridas S."/>
            <person name="Kuo A."/>
            <person name="Salamov A."/>
            <person name="Ahrendt S.R."/>
            <person name="Lipzen A."/>
            <person name="Sullivan W."/>
            <person name="Andreopoulos W.B."/>
            <person name="Clum A."/>
            <person name="Lindquist E."/>
            <person name="Daum C."/>
            <person name="Ramamoorthy G.K."/>
            <person name="Gryganskyi A."/>
            <person name="Culley D."/>
            <person name="Magnuson J.K."/>
            <person name="James T.Y."/>
            <person name="O'Malley M.A."/>
            <person name="Stajich J.E."/>
            <person name="Spatafora J.W."/>
            <person name="Visel A."/>
            <person name="Grigoriev I.V."/>
        </authorList>
    </citation>
    <scope>NUCLEOTIDE SEQUENCE [LARGE SCALE GENOMIC DNA]</scope>
    <source>
        <strain evidence="1 2">PL171</strain>
    </source>
</reference>
<keyword evidence="2" id="KW-1185">Reference proteome</keyword>